<reference evidence="5 6" key="1">
    <citation type="submission" date="2018-06" db="EMBL/GenBank/DDBJ databases">
        <authorList>
            <consortium name="Pathogen Informatics"/>
            <person name="Doyle S."/>
        </authorList>
    </citation>
    <scope>NUCLEOTIDE SEQUENCE [LARGE SCALE GENOMIC DNA]</scope>
    <source>
        <strain evidence="5 6">NCTC12224</strain>
    </source>
</reference>
<dbReference type="InterPro" id="IPR009057">
    <property type="entry name" value="Homeodomain-like_sf"/>
</dbReference>
<keyword evidence="3" id="KW-1133">Transmembrane helix</keyword>
<protein>
    <submittedName>
        <fullName evidence="5">Putative transcriptional regulator</fullName>
    </submittedName>
</protein>
<keyword evidence="6" id="KW-1185">Reference proteome</keyword>
<dbReference type="PANTHER" id="PTHR43479">
    <property type="entry name" value="ACREF/ENVCD OPERON REPRESSOR-RELATED"/>
    <property type="match status" value="1"/>
</dbReference>
<dbReference type="OrthoDB" id="9179041at2"/>
<dbReference type="AlphaFoldDB" id="A0A380KGU9"/>
<dbReference type="SUPFAM" id="SSF46689">
    <property type="entry name" value="Homeodomain-like"/>
    <property type="match status" value="1"/>
</dbReference>
<keyword evidence="3" id="KW-0812">Transmembrane</keyword>
<feature type="DNA-binding region" description="H-T-H motif" evidence="2">
    <location>
        <begin position="29"/>
        <end position="48"/>
    </location>
</feature>
<dbReference type="InterPro" id="IPR001647">
    <property type="entry name" value="HTH_TetR"/>
</dbReference>
<keyword evidence="3" id="KW-0472">Membrane</keyword>
<evidence type="ECO:0000313" key="6">
    <source>
        <dbReference type="Proteomes" id="UP000254924"/>
    </source>
</evidence>
<gene>
    <name evidence="5" type="primary">fadR</name>
    <name evidence="5" type="ORF">NCTC12224_02465</name>
</gene>
<evidence type="ECO:0000256" key="3">
    <source>
        <dbReference type="SAM" id="Phobius"/>
    </source>
</evidence>
<sequence length="106" mass="12130">MPRKPTQLREKLIQTGLDYVEQYGVETISLRLIAEKCQVSHGSPYKYFKNKQDYLDTVLAEIRAIFVEALLQDITETASDRQRLLKMGTNFVAFATAILTILTLSF</sequence>
<evidence type="ECO:0000256" key="2">
    <source>
        <dbReference type="PROSITE-ProRule" id="PRU00335"/>
    </source>
</evidence>
<name>A0A380KGU9_9STRE</name>
<dbReference type="Gene3D" id="1.10.357.10">
    <property type="entry name" value="Tetracycline Repressor, domain 2"/>
    <property type="match status" value="1"/>
</dbReference>
<dbReference type="PANTHER" id="PTHR43479:SF20">
    <property type="entry name" value="HTH TETR-TYPE DOMAIN-CONTAINING PROTEIN"/>
    <property type="match status" value="1"/>
</dbReference>
<dbReference type="PROSITE" id="PS50977">
    <property type="entry name" value="HTH_TETR_2"/>
    <property type="match status" value="1"/>
</dbReference>
<dbReference type="Pfam" id="PF00440">
    <property type="entry name" value="TetR_N"/>
    <property type="match status" value="1"/>
</dbReference>
<dbReference type="InterPro" id="IPR050624">
    <property type="entry name" value="HTH-type_Tx_Regulator"/>
</dbReference>
<feature type="transmembrane region" description="Helical" evidence="3">
    <location>
        <begin position="84"/>
        <end position="104"/>
    </location>
</feature>
<dbReference type="GO" id="GO:0003677">
    <property type="term" value="F:DNA binding"/>
    <property type="evidence" value="ECO:0007669"/>
    <property type="project" value="UniProtKB-UniRule"/>
</dbReference>
<feature type="domain" description="HTH tetR-type" evidence="4">
    <location>
        <begin position="6"/>
        <end position="66"/>
    </location>
</feature>
<evidence type="ECO:0000256" key="1">
    <source>
        <dbReference type="ARBA" id="ARBA00023125"/>
    </source>
</evidence>
<proteinExistence type="predicted"/>
<dbReference type="EMBL" id="UHFN01000007">
    <property type="protein sequence ID" value="SUN63470.1"/>
    <property type="molecule type" value="Genomic_DNA"/>
</dbReference>
<evidence type="ECO:0000313" key="5">
    <source>
        <dbReference type="EMBL" id="SUN63470.1"/>
    </source>
</evidence>
<organism evidence="5 6">
    <name type="scientific">Streptococcus hyointestinalis</name>
    <dbReference type="NCBI Taxonomy" id="1337"/>
    <lineage>
        <taxon>Bacteria</taxon>
        <taxon>Bacillati</taxon>
        <taxon>Bacillota</taxon>
        <taxon>Bacilli</taxon>
        <taxon>Lactobacillales</taxon>
        <taxon>Streptococcaceae</taxon>
        <taxon>Streptococcus</taxon>
    </lineage>
</organism>
<accession>A0A380KGU9</accession>
<dbReference type="Proteomes" id="UP000254924">
    <property type="component" value="Unassembled WGS sequence"/>
</dbReference>
<keyword evidence="1 2" id="KW-0238">DNA-binding</keyword>
<evidence type="ECO:0000259" key="4">
    <source>
        <dbReference type="PROSITE" id="PS50977"/>
    </source>
</evidence>